<keyword evidence="1 3" id="KW-0808">Transferase</keyword>
<dbReference type="GO" id="GO:0008168">
    <property type="term" value="F:methyltransferase activity"/>
    <property type="evidence" value="ECO:0007669"/>
    <property type="project" value="UniProtKB-KW"/>
</dbReference>
<keyword evidence="4" id="KW-1185">Reference proteome</keyword>
<dbReference type="AlphaFoldDB" id="A0A3L8PS64"/>
<accession>A0A3L8PS64</accession>
<gene>
    <name evidence="3" type="ORF">D5018_18270</name>
</gene>
<dbReference type="Gene3D" id="3.40.50.150">
    <property type="entry name" value="Vaccinia Virus protein VP39"/>
    <property type="match status" value="1"/>
</dbReference>
<dbReference type="PANTHER" id="PTHR43861">
    <property type="entry name" value="TRANS-ACONITATE 2-METHYLTRANSFERASE-RELATED"/>
    <property type="match status" value="1"/>
</dbReference>
<reference evidence="3 4" key="1">
    <citation type="submission" date="2018-09" db="EMBL/GenBank/DDBJ databases">
        <title>Phylogeny of the Shewanellaceae, and recommendation for two new genera, Pseudoshewanella and Parashewanella.</title>
        <authorList>
            <person name="Wang G."/>
        </authorList>
    </citation>
    <scope>NUCLEOTIDE SEQUENCE [LARGE SCALE GENOMIC DNA]</scope>
    <source>
        <strain evidence="3 4">C51</strain>
    </source>
</reference>
<evidence type="ECO:0000259" key="2">
    <source>
        <dbReference type="Pfam" id="PF13649"/>
    </source>
</evidence>
<dbReference type="InterPro" id="IPR029063">
    <property type="entry name" value="SAM-dependent_MTases_sf"/>
</dbReference>
<dbReference type="Pfam" id="PF13649">
    <property type="entry name" value="Methyltransf_25"/>
    <property type="match status" value="1"/>
</dbReference>
<comment type="caution">
    <text evidence="3">The sequence shown here is derived from an EMBL/GenBank/DDBJ whole genome shotgun (WGS) entry which is preliminary data.</text>
</comment>
<protein>
    <submittedName>
        <fullName evidence="3">Class I SAM-dependent methyltransferase</fullName>
    </submittedName>
</protein>
<keyword evidence="3" id="KW-0489">Methyltransferase</keyword>
<evidence type="ECO:0000313" key="3">
    <source>
        <dbReference type="EMBL" id="RLV58250.1"/>
    </source>
</evidence>
<organism evidence="3 4">
    <name type="scientific">Parashewanella curva</name>
    <dbReference type="NCBI Taxonomy" id="2338552"/>
    <lineage>
        <taxon>Bacteria</taxon>
        <taxon>Pseudomonadati</taxon>
        <taxon>Pseudomonadota</taxon>
        <taxon>Gammaproteobacteria</taxon>
        <taxon>Alteromonadales</taxon>
        <taxon>Shewanellaceae</taxon>
        <taxon>Parashewanella</taxon>
    </lineage>
</organism>
<dbReference type="RefSeq" id="WP_121840431.1">
    <property type="nucleotide sequence ID" value="NZ_ML014834.1"/>
</dbReference>
<sequence length="245" mass="27812">MNDETPLFVPTLNKQGYAAPNLDPFSIKFTQFAEGQFLEIGAAFGYATLEALKNGASVTANDMDARHLDELEAKAESIGFTKLETITGEFPNQLDFEEKQFSKILISRVLHFFTGEDIQAALTHAYNWLKPGGELYVVCETTYLTNWLSFIPEYEKRKANGVAFPGEIDDPKHWEKSWSDNLPEFVHWLDIEPLRQLFEQAGFEVVELDYINRAGQFPESLLLDGRESVGIIGRRPDNENTQEPL</sequence>
<dbReference type="OrthoDB" id="8592889at2"/>
<proteinExistence type="predicted"/>
<dbReference type="InterPro" id="IPR041698">
    <property type="entry name" value="Methyltransf_25"/>
</dbReference>
<feature type="domain" description="Methyltransferase" evidence="2">
    <location>
        <begin position="38"/>
        <end position="133"/>
    </location>
</feature>
<dbReference type="SUPFAM" id="SSF53335">
    <property type="entry name" value="S-adenosyl-L-methionine-dependent methyltransferases"/>
    <property type="match status" value="1"/>
</dbReference>
<dbReference type="CDD" id="cd02440">
    <property type="entry name" value="AdoMet_MTases"/>
    <property type="match status" value="1"/>
</dbReference>
<evidence type="ECO:0000313" key="4">
    <source>
        <dbReference type="Proteomes" id="UP000281474"/>
    </source>
</evidence>
<name>A0A3L8PS64_9GAMM</name>
<evidence type="ECO:0000256" key="1">
    <source>
        <dbReference type="ARBA" id="ARBA00022679"/>
    </source>
</evidence>
<dbReference type="Proteomes" id="UP000281474">
    <property type="component" value="Unassembled WGS sequence"/>
</dbReference>
<dbReference type="EMBL" id="QZEI01000085">
    <property type="protein sequence ID" value="RLV58250.1"/>
    <property type="molecule type" value="Genomic_DNA"/>
</dbReference>
<dbReference type="GO" id="GO:0032259">
    <property type="term" value="P:methylation"/>
    <property type="evidence" value="ECO:0007669"/>
    <property type="project" value="UniProtKB-KW"/>
</dbReference>